<dbReference type="Proteomes" id="UP000197007">
    <property type="component" value="Chromosome"/>
</dbReference>
<dbReference type="Pfam" id="PF08522">
    <property type="entry name" value="BT_3987-like_N"/>
    <property type="match status" value="1"/>
</dbReference>
<evidence type="ECO:0000313" key="2">
    <source>
        <dbReference type="EMBL" id="ASF43972.1"/>
    </source>
</evidence>
<gene>
    <name evidence="2" type="ORF">CBG49_13235</name>
</gene>
<dbReference type="SUPFAM" id="SSF51445">
    <property type="entry name" value="(Trans)glycosidases"/>
    <property type="match status" value="1"/>
</dbReference>
<dbReference type="InterPro" id="IPR013728">
    <property type="entry name" value="BT_3987-like_N"/>
</dbReference>
<protein>
    <recommendedName>
        <fullName evidence="1">BT-3987-like N-terminal domain-containing protein</fullName>
    </recommendedName>
</protein>
<feature type="domain" description="BT-3987-like N-terminal" evidence="1">
    <location>
        <begin position="53"/>
        <end position="146"/>
    </location>
</feature>
<proteinExistence type="predicted"/>
<keyword evidence="3" id="KW-1185">Reference proteome</keyword>
<dbReference type="EMBL" id="CP022022">
    <property type="protein sequence ID" value="ASF43972.1"/>
    <property type="molecule type" value="Genomic_DNA"/>
</dbReference>
<accession>A0A1Z4BRX1</accession>
<dbReference type="Gene3D" id="3.20.20.80">
    <property type="entry name" value="Glycosidases"/>
    <property type="match status" value="1"/>
</dbReference>
<dbReference type="Gene3D" id="2.60.40.1510">
    <property type="entry name" value="ntegrin, alpha v. Chain A, domain 3"/>
    <property type="match status" value="1"/>
</dbReference>
<reference evidence="3" key="1">
    <citation type="submission" date="2017-06" db="EMBL/GenBank/DDBJ databases">
        <title>Complete genome sequence of Capnocytophaga sp. KCOM 1579 (=ChDC OS43) isolated from a human refractory periapical abscess lesion.</title>
        <authorList>
            <person name="Kook J.-K."/>
            <person name="Park S.-N."/>
            <person name="Lim Y.K."/>
            <person name="Roh H."/>
        </authorList>
    </citation>
    <scope>NUCLEOTIDE SEQUENCE [LARGE SCALE GENOMIC DNA]</scope>
    <source>
        <strain evidence="3">ChDC OS43</strain>
    </source>
</reference>
<evidence type="ECO:0000259" key="1">
    <source>
        <dbReference type="Pfam" id="PF08522"/>
    </source>
</evidence>
<dbReference type="AlphaFoldDB" id="A0A1Z4BRX1"/>
<sequence length="466" mass="52662">MKAKYIIANIMIGAALLYACDKDKIELPQPENNTMNSQGSALYYKAAPQEEVTNLSADGTYTFVTKIGKAAPDAGAVTLLTGSMEKIVKDYNIFKGVLDYSLLPSANYTFEGSSYTKGATEAEAKLTIKNFASLDYGDYLLPLKVEMAGQQVFHLVKVHKDGEFSALSESSKKPMPPGSYSCPDRKEPMKMVAYVETNDWDIRNMGQFVLKDSKKPVFDIVVLFAANMNYDAKKGKRYLFFNDKLQPILKDPDKYIKPLKDRGIKVIVDILPNHQGVGYNNFQNYEEAVEFARECKQYADKYGFDGYDIDEEYAEYGKVKDKPYVGGKSTLWFVRAMKEVMPDKLLTLYDFGHSLYSGLTDEQGKEAKDYIDYSWANYSENHGSSIGLPKEKYGKQSIEANYGTYYAEWVAQANLEDCFGLMMIFNIKGNNIESGRTTRDLSKATKKLYDEECIFSGKYHKGPKDR</sequence>
<dbReference type="KEGG" id="capn:CBG49_13235"/>
<dbReference type="RefSeq" id="WP_088594840.1">
    <property type="nucleotide sequence ID" value="NZ_CP022022.1"/>
</dbReference>
<evidence type="ECO:0000313" key="3">
    <source>
        <dbReference type="Proteomes" id="UP000197007"/>
    </source>
</evidence>
<dbReference type="PROSITE" id="PS51257">
    <property type="entry name" value="PROKAR_LIPOPROTEIN"/>
    <property type="match status" value="1"/>
</dbReference>
<name>A0A1Z4BRX1_9FLAO</name>
<organism evidence="2 3">
    <name type="scientific">Capnocytophaga endodontalis</name>
    <dbReference type="NCBI Taxonomy" id="2708117"/>
    <lineage>
        <taxon>Bacteria</taxon>
        <taxon>Pseudomonadati</taxon>
        <taxon>Bacteroidota</taxon>
        <taxon>Flavobacteriia</taxon>
        <taxon>Flavobacteriales</taxon>
        <taxon>Flavobacteriaceae</taxon>
        <taxon>Capnocytophaga</taxon>
    </lineage>
</organism>
<dbReference type="InterPro" id="IPR017853">
    <property type="entry name" value="GH"/>
</dbReference>